<dbReference type="InterPro" id="IPR006199">
    <property type="entry name" value="LexA_DNA-bd_dom"/>
</dbReference>
<dbReference type="Pfam" id="PF01726">
    <property type="entry name" value="LexA_DNA_bind"/>
    <property type="match status" value="1"/>
</dbReference>
<dbReference type="GO" id="GO:0004252">
    <property type="term" value="F:serine-type endopeptidase activity"/>
    <property type="evidence" value="ECO:0007669"/>
    <property type="project" value="InterPro"/>
</dbReference>
<protein>
    <recommendedName>
        <fullName evidence="1">LexA repressor DNA-binding domain-containing protein</fullName>
    </recommendedName>
</protein>
<accession>A0A0F9EU64</accession>
<dbReference type="GO" id="GO:0006508">
    <property type="term" value="P:proteolysis"/>
    <property type="evidence" value="ECO:0007669"/>
    <property type="project" value="InterPro"/>
</dbReference>
<organism evidence="2">
    <name type="scientific">marine sediment metagenome</name>
    <dbReference type="NCBI Taxonomy" id="412755"/>
    <lineage>
        <taxon>unclassified sequences</taxon>
        <taxon>metagenomes</taxon>
        <taxon>ecological metagenomes</taxon>
    </lineage>
</organism>
<evidence type="ECO:0000313" key="2">
    <source>
        <dbReference type="EMBL" id="KKL77564.1"/>
    </source>
</evidence>
<sequence length="82" mass="9234">MIELTTKQQAVYDFLVDYIAHYGYSPTYKDIGERFEIIPTSARKHIMALEAKGILSRTEGTARSIVMGNKSFPLAKPEVPVE</sequence>
<gene>
    <name evidence="2" type="ORF">LCGC14_2033620</name>
</gene>
<dbReference type="Gene3D" id="1.10.10.10">
    <property type="entry name" value="Winged helix-like DNA-binding domain superfamily/Winged helix DNA-binding domain"/>
    <property type="match status" value="1"/>
</dbReference>
<dbReference type="AlphaFoldDB" id="A0A0F9EU64"/>
<reference evidence="2" key="1">
    <citation type="journal article" date="2015" name="Nature">
        <title>Complex archaea that bridge the gap between prokaryotes and eukaryotes.</title>
        <authorList>
            <person name="Spang A."/>
            <person name="Saw J.H."/>
            <person name="Jorgensen S.L."/>
            <person name="Zaremba-Niedzwiedzka K."/>
            <person name="Martijn J."/>
            <person name="Lind A.E."/>
            <person name="van Eijk R."/>
            <person name="Schleper C."/>
            <person name="Guy L."/>
            <person name="Ettema T.J."/>
        </authorList>
    </citation>
    <scope>NUCLEOTIDE SEQUENCE</scope>
</reference>
<dbReference type="EMBL" id="LAZR01023715">
    <property type="protein sequence ID" value="KKL77564.1"/>
    <property type="molecule type" value="Genomic_DNA"/>
</dbReference>
<comment type="caution">
    <text evidence="2">The sequence shown here is derived from an EMBL/GenBank/DDBJ whole genome shotgun (WGS) entry which is preliminary data.</text>
</comment>
<evidence type="ECO:0000259" key="1">
    <source>
        <dbReference type="Pfam" id="PF01726"/>
    </source>
</evidence>
<name>A0A0F9EU64_9ZZZZ</name>
<dbReference type="SUPFAM" id="SSF46785">
    <property type="entry name" value="Winged helix' DNA-binding domain"/>
    <property type="match status" value="1"/>
</dbReference>
<proteinExistence type="predicted"/>
<dbReference type="InterPro" id="IPR036390">
    <property type="entry name" value="WH_DNA-bd_sf"/>
</dbReference>
<feature type="domain" description="LexA repressor DNA-binding" evidence="1">
    <location>
        <begin position="1"/>
        <end position="63"/>
    </location>
</feature>
<dbReference type="InterPro" id="IPR036388">
    <property type="entry name" value="WH-like_DNA-bd_sf"/>
</dbReference>